<gene>
    <name evidence="1" type="ORF">ARMOST_18191</name>
</gene>
<reference evidence="2" key="1">
    <citation type="journal article" date="2017" name="Nat. Ecol. Evol.">
        <title>Genome expansion and lineage-specific genetic innovations in the forest pathogenic fungi Armillaria.</title>
        <authorList>
            <person name="Sipos G."/>
            <person name="Prasanna A.N."/>
            <person name="Walter M.C."/>
            <person name="O'Connor E."/>
            <person name="Balint B."/>
            <person name="Krizsan K."/>
            <person name="Kiss B."/>
            <person name="Hess J."/>
            <person name="Varga T."/>
            <person name="Slot J."/>
            <person name="Riley R."/>
            <person name="Boka B."/>
            <person name="Rigling D."/>
            <person name="Barry K."/>
            <person name="Lee J."/>
            <person name="Mihaltcheva S."/>
            <person name="LaButti K."/>
            <person name="Lipzen A."/>
            <person name="Waldron R."/>
            <person name="Moloney N.M."/>
            <person name="Sperisen C."/>
            <person name="Kredics L."/>
            <person name="Vagvoelgyi C."/>
            <person name="Patrignani A."/>
            <person name="Fitzpatrick D."/>
            <person name="Nagy I."/>
            <person name="Doyle S."/>
            <person name="Anderson J.B."/>
            <person name="Grigoriev I.V."/>
            <person name="Gueldener U."/>
            <person name="Muensterkoetter M."/>
            <person name="Nagy L.G."/>
        </authorList>
    </citation>
    <scope>NUCLEOTIDE SEQUENCE [LARGE SCALE GENOMIC DNA]</scope>
    <source>
        <strain evidence="2">C18/9</strain>
    </source>
</reference>
<dbReference type="Proteomes" id="UP000219338">
    <property type="component" value="Unassembled WGS sequence"/>
</dbReference>
<evidence type="ECO:0000313" key="1">
    <source>
        <dbReference type="EMBL" id="SJL14724.1"/>
    </source>
</evidence>
<dbReference type="AlphaFoldDB" id="A0A284S154"/>
<evidence type="ECO:0000313" key="2">
    <source>
        <dbReference type="Proteomes" id="UP000219338"/>
    </source>
</evidence>
<name>A0A284S154_ARMOS</name>
<organism evidence="1 2">
    <name type="scientific">Armillaria ostoyae</name>
    <name type="common">Armillaria root rot fungus</name>
    <dbReference type="NCBI Taxonomy" id="47428"/>
    <lineage>
        <taxon>Eukaryota</taxon>
        <taxon>Fungi</taxon>
        <taxon>Dikarya</taxon>
        <taxon>Basidiomycota</taxon>
        <taxon>Agaricomycotina</taxon>
        <taxon>Agaricomycetes</taxon>
        <taxon>Agaricomycetidae</taxon>
        <taxon>Agaricales</taxon>
        <taxon>Marasmiineae</taxon>
        <taxon>Physalacriaceae</taxon>
        <taxon>Armillaria</taxon>
    </lineage>
</organism>
<keyword evidence="2" id="KW-1185">Reference proteome</keyword>
<dbReference type="OrthoDB" id="3066434at2759"/>
<proteinExistence type="predicted"/>
<sequence>MAGFAARNRKGVSNYVSDKLYSQPTSTMSVLQHPRYAAEIPLMSSCSEIKERLVIEGVGFSPFQKWYLDAASVNTHNRVEERQTISPREPLFFAPLIRAVSGLLPMALANFRVQMYATKDLWDSFERTEEKEK</sequence>
<dbReference type="EMBL" id="FUEG01000025">
    <property type="protein sequence ID" value="SJL14724.1"/>
    <property type="molecule type" value="Genomic_DNA"/>
</dbReference>
<accession>A0A284S154</accession>
<protein>
    <submittedName>
        <fullName evidence="1">Uncharacterized protein</fullName>
    </submittedName>
</protein>